<protein>
    <submittedName>
        <fullName evidence="1">Uncharacterized protein</fullName>
    </submittedName>
</protein>
<gene>
    <name evidence="1" type="ORF">M5K25_027202</name>
</gene>
<evidence type="ECO:0000313" key="2">
    <source>
        <dbReference type="Proteomes" id="UP001552299"/>
    </source>
</evidence>
<proteinExistence type="predicted"/>
<comment type="caution">
    <text evidence="1">The sequence shown here is derived from an EMBL/GenBank/DDBJ whole genome shotgun (WGS) entry which is preliminary data.</text>
</comment>
<name>A0ABD0TZP9_DENTH</name>
<evidence type="ECO:0000313" key="1">
    <source>
        <dbReference type="EMBL" id="KAL0905030.1"/>
    </source>
</evidence>
<dbReference type="Proteomes" id="UP001552299">
    <property type="component" value="Unassembled WGS sequence"/>
</dbReference>
<keyword evidence="2" id="KW-1185">Reference proteome</keyword>
<organism evidence="1 2">
    <name type="scientific">Dendrobium thyrsiflorum</name>
    <name type="common">Pinecone-like raceme dendrobium</name>
    <name type="synonym">Orchid</name>
    <dbReference type="NCBI Taxonomy" id="117978"/>
    <lineage>
        <taxon>Eukaryota</taxon>
        <taxon>Viridiplantae</taxon>
        <taxon>Streptophyta</taxon>
        <taxon>Embryophyta</taxon>
        <taxon>Tracheophyta</taxon>
        <taxon>Spermatophyta</taxon>
        <taxon>Magnoliopsida</taxon>
        <taxon>Liliopsida</taxon>
        <taxon>Asparagales</taxon>
        <taxon>Orchidaceae</taxon>
        <taxon>Epidendroideae</taxon>
        <taxon>Malaxideae</taxon>
        <taxon>Dendrobiinae</taxon>
        <taxon>Dendrobium</taxon>
    </lineage>
</organism>
<sequence>MKIGEEGFVGVCCRWQGKEDCNGFQDAQSACFASFQEWKLSENTNSRVSRNGVVNQAIVFAKTLFDLSDGTMHVMDTSHSTPPESLPRLNLVLMTISTLCMHFYDLDMVSSANGFPMERNLWKGVEFAVHIIVAVRALNHYQRCTPCNFFLAKLMHAYESVMNDAFFWLKHKRDANGLKKELWYQFDRKYSSSQVTLSDA</sequence>
<reference evidence="1 2" key="1">
    <citation type="journal article" date="2024" name="Plant Biotechnol. J.">
        <title>Dendrobium thyrsiflorum genome and its molecular insights into genes involved in important horticultural traits.</title>
        <authorList>
            <person name="Chen B."/>
            <person name="Wang J.Y."/>
            <person name="Zheng P.J."/>
            <person name="Li K.L."/>
            <person name="Liang Y.M."/>
            <person name="Chen X.F."/>
            <person name="Zhang C."/>
            <person name="Zhao X."/>
            <person name="He X."/>
            <person name="Zhang G.Q."/>
            <person name="Liu Z.J."/>
            <person name="Xu Q."/>
        </authorList>
    </citation>
    <scope>NUCLEOTIDE SEQUENCE [LARGE SCALE GENOMIC DNA]</scope>
    <source>
        <strain evidence="1">GZMU011</strain>
    </source>
</reference>
<dbReference type="AlphaFoldDB" id="A0ABD0TZP9"/>
<dbReference type="EMBL" id="JANQDX010000019">
    <property type="protein sequence ID" value="KAL0905030.1"/>
    <property type="molecule type" value="Genomic_DNA"/>
</dbReference>
<accession>A0ABD0TZP9</accession>